<proteinExistence type="inferred from homology"/>
<evidence type="ECO:0000256" key="1">
    <source>
        <dbReference type="ARBA" id="ARBA00009277"/>
    </source>
</evidence>
<evidence type="ECO:0000256" key="3">
    <source>
        <dbReference type="ARBA" id="ARBA00023125"/>
    </source>
</evidence>
<dbReference type="Pfam" id="PF00665">
    <property type="entry name" value="rve"/>
    <property type="match status" value="1"/>
</dbReference>
<accession>A0A437K2H0</accession>
<dbReference type="InterPro" id="IPR054353">
    <property type="entry name" value="IstA-like_C"/>
</dbReference>
<dbReference type="InterPro" id="IPR012337">
    <property type="entry name" value="RNaseH-like_sf"/>
</dbReference>
<dbReference type="NCBIfam" id="NF033546">
    <property type="entry name" value="transpos_IS21"/>
    <property type="match status" value="1"/>
</dbReference>
<keyword evidence="4" id="KW-0233">DNA recombination</keyword>
<sequence>MYISFNVDVDFEINSLSDLPKFKQIMEHMKMKINKSKLAKELRVDRRTVDKYLNGFVPKRTRKKSSKIDEYYEVIAALLSEDSKQVFYYRRILWQYLKDNHGLECGASTFRAYIARIPEFNAYFREDKRIASPNGTVRYETPLGKQAQLDWKENIRYETKDGKQIEINVAALILSTSRLRVFYMSISKSQSTLFSFLTEVFETLGGVPAELLTDNMKTVMDEARTEHSSGKVNAKFEQFAKDFGFKVKACIAGRPRTKGKIETTMKLLDEIHAYQGQFTLEELQQFILDLANRVNRQIHQGTGKIPIIEFKKERNHLLQLPTEKVRDSYRIKHTQVKVNASNMISYKSNQYSVPPEYQGKNVGLQVYDNYLWIYYNMKLIAQHPISKAKLNYQEAHYKASLAVSAPYYNYPEIDDLAKKNLATIGEVYK</sequence>
<dbReference type="GO" id="GO:0003677">
    <property type="term" value="F:DNA binding"/>
    <property type="evidence" value="ECO:0007669"/>
    <property type="project" value="UniProtKB-KW"/>
</dbReference>
<dbReference type="InterPro" id="IPR017894">
    <property type="entry name" value="HTH_IS21_transposase_type"/>
</dbReference>
<dbReference type="PANTHER" id="PTHR35004:SF7">
    <property type="entry name" value="INTEGRASE PROTEIN"/>
    <property type="match status" value="1"/>
</dbReference>
<dbReference type="SUPFAM" id="SSF53098">
    <property type="entry name" value="Ribonuclease H-like"/>
    <property type="match status" value="1"/>
</dbReference>
<keyword evidence="8" id="KW-1185">Reference proteome</keyword>
<keyword evidence="2" id="KW-0815">Transposition</keyword>
<feature type="domain" description="HTH IS21-type" evidence="5">
    <location>
        <begin position="20"/>
        <end position="79"/>
    </location>
</feature>
<dbReference type="Proteomes" id="UP000288024">
    <property type="component" value="Unassembled WGS sequence"/>
</dbReference>
<keyword evidence="3" id="KW-0238">DNA-binding</keyword>
<dbReference type="Pfam" id="PF22483">
    <property type="entry name" value="Mu-transpos_C_2"/>
    <property type="match status" value="1"/>
</dbReference>
<dbReference type="PROSITE" id="PS50531">
    <property type="entry name" value="HTH_IS21"/>
    <property type="match status" value="1"/>
</dbReference>
<comment type="caution">
    <text evidence="7">The sequence shown here is derived from an EMBL/GenBank/DDBJ whole genome shotgun (WGS) entry which is preliminary data.</text>
</comment>
<evidence type="ECO:0000313" key="8">
    <source>
        <dbReference type="Proteomes" id="UP000288024"/>
    </source>
</evidence>
<feature type="domain" description="Integrase catalytic" evidence="6">
    <location>
        <begin position="138"/>
        <end position="314"/>
    </location>
</feature>
<evidence type="ECO:0000259" key="5">
    <source>
        <dbReference type="PROSITE" id="PS50531"/>
    </source>
</evidence>
<dbReference type="GO" id="GO:0015074">
    <property type="term" value="P:DNA integration"/>
    <property type="evidence" value="ECO:0007669"/>
    <property type="project" value="InterPro"/>
</dbReference>
<evidence type="ECO:0000256" key="2">
    <source>
        <dbReference type="ARBA" id="ARBA00022578"/>
    </source>
</evidence>
<name>A0A437K2H0_9BACI</name>
<dbReference type="InterPro" id="IPR036397">
    <property type="entry name" value="RNaseH_sf"/>
</dbReference>
<gene>
    <name evidence="7" type="ORF">EM808_28300</name>
</gene>
<dbReference type="PROSITE" id="PS50994">
    <property type="entry name" value="INTEGRASE"/>
    <property type="match status" value="1"/>
</dbReference>
<dbReference type="GO" id="GO:0032196">
    <property type="term" value="P:transposition"/>
    <property type="evidence" value="ECO:0007669"/>
    <property type="project" value="UniProtKB-KW"/>
</dbReference>
<dbReference type="AlphaFoldDB" id="A0A437K2H0"/>
<protein>
    <submittedName>
        <fullName evidence="7">IS21 family transposase</fullName>
    </submittedName>
</protein>
<evidence type="ECO:0000259" key="6">
    <source>
        <dbReference type="PROSITE" id="PS50994"/>
    </source>
</evidence>
<dbReference type="GO" id="GO:0006310">
    <property type="term" value="P:DNA recombination"/>
    <property type="evidence" value="ECO:0007669"/>
    <property type="project" value="UniProtKB-KW"/>
</dbReference>
<dbReference type="Gene3D" id="3.30.420.10">
    <property type="entry name" value="Ribonuclease H-like superfamily/Ribonuclease H"/>
    <property type="match status" value="1"/>
</dbReference>
<dbReference type="EMBL" id="RZTZ01000047">
    <property type="protein sequence ID" value="RVT56128.1"/>
    <property type="molecule type" value="Genomic_DNA"/>
</dbReference>
<reference evidence="7 8" key="1">
    <citation type="submission" date="2019-01" db="EMBL/GenBank/DDBJ databases">
        <title>Bacillus sp. M5HDSG1-1, whole genome shotgun sequence.</title>
        <authorList>
            <person name="Tuo L."/>
        </authorList>
    </citation>
    <scope>NUCLEOTIDE SEQUENCE [LARGE SCALE GENOMIC DNA]</scope>
    <source>
        <strain evidence="7 8">M5HDSG1-1</strain>
    </source>
</reference>
<dbReference type="RefSeq" id="WP_127743139.1">
    <property type="nucleotide sequence ID" value="NZ_CP196002.1"/>
</dbReference>
<dbReference type="PANTHER" id="PTHR35004">
    <property type="entry name" value="TRANSPOSASE RV3428C-RELATED"/>
    <property type="match status" value="1"/>
</dbReference>
<evidence type="ECO:0000313" key="7">
    <source>
        <dbReference type="EMBL" id="RVT56128.1"/>
    </source>
</evidence>
<organism evidence="7 8">
    <name type="scientific">Niallia taxi</name>
    <dbReference type="NCBI Taxonomy" id="2499688"/>
    <lineage>
        <taxon>Bacteria</taxon>
        <taxon>Bacillati</taxon>
        <taxon>Bacillota</taxon>
        <taxon>Bacilli</taxon>
        <taxon>Bacillales</taxon>
        <taxon>Bacillaceae</taxon>
        <taxon>Niallia</taxon>
    </lineage>
</organism>
<evidence type="ECO:0000256" key="4">
    <source>
        <dbReference type="ARBA" id="ARBA00023172"/>
    </source>
</evidence>
<comment type="similarity">
    <text evidence="1">Belongs to the transposase IS21/IS408/IS1162 family.</text>
</comment>
<dbReference type="InterPro" id="IPR001584">
    <property type="entry name" value="Integrase_cat-core"/>
</dbReference>